<comment type="caution">
    <text evidence="1">The sequence shown here is derived from an EMBL/GenBank/DDBJ whole genome shotgun (WGS) entry which is preliminary data.</text>
</comment>
<dbReference type="Proteomes" id="UP001221757">
    <property type="component" value="Unassembled WGS sequence"/>
</dbReference>
<protein>
    <submittedName>
        <fullName evidence="1">Uncharacterized protein</fullName>
    </submittedName>
</protein>
<gene>
    <name evidence="1" type="ORF">B0H17DRAFT_343089</name>
</gene>
<sequence length="226" mass="26261">MLLVCDEAWAVPQFFEKAQLSDHHSILAQASPPLRRILHACILVGRGDRSLFRTHCMLDISWDELRATICPLRKIAGDDPARIKCLQRHILDQTFVETLDVNSLISELANGGMRLTRAMCNGHWRFDPAVQDWGYFLRCCPISRDLVQALWDTSLAAMINNGYLGDQDDLYNVLQWLKTSPPSATLVELMTRVEHKLEAVTRPWATVDCFERRWTEWRHERRRYLE</sequence>
<proteinExistence type="predicted"/>
<accession>A0AAD7CQX7</accession>
<dbReference type="AlphaFoldDB" id="A0AAD7CQX7"/>
<name>A0AAD7CQX7_MYCRO</name>
<reference evidence="1" key="1">
    <citation type="submission" date="2023-03" db="EMBL/GenBank/DDBJ databases">
        <title>Massive genome expansion in bonnet fungi (Mycena s.s.) driven by repeated elements and novel gene families across ecological guilds.</title>
        <authorList>
            <consortium name="Lawrence Berkeley National Laboratory"/>
            <person name="Harder C.B."/>
            <person name="Miyauchi S."/>
            <person name="Viragh M."/>
            <person name="Kuo A."/>
            <person name="Thoen E."/>
            <person name="Andreopoulos B."/>
            <person name="Lu D."/>
            <person name="Skrede I."/>
            <person name="Drula E."/>
            <person name="Henrissat B."/>
            <person name="Morin E."/>
            <person name="Kohler A."/>
            <person name="Barry K."/>
            <person name="LaButti K."/>
            <person name="Morin E."/>
            <person name="Salamov A."/>
            <person name="Lipzen A."/>
            <person name="Mereny Z."/>
            <person name="Hegedus B."/>
            <person name="Baldrian P."/>
            <person name="Stursova M."/>
            <person name="Weitz H."/>
            <person name="Taylor A."/>
            <person name="Grigoriev I.V."/>
            <person name="Nagy L.G."/>
            <person name="Martin F."/>
            <person name="Kauserud H."/>
        </authorList>
    </citation>
    <scope>NUCLEOTIDE SEQUENCE</scope>
    <source>
        <strain evidence="1">CBHHK067</strain>
    </source>
</reference>
<dbReference type="EMBL" id="JARKIE010000273">
    <property type="protein sequence ID" value="KAJ7659011.1"/>
    <property type="molecule type" value="Genomic_DNA"/>
</dbReference>
<keyword evidence="2" id="KW-1185">Reference proteome</keyword>
<evidence type="ECO:0000313" key="1">
    <source>
        <dbReference type="EMBL" id="KAJ7659011.1"/>
    </source>
</evidence>
<organism evidence="1 2">
    <name type="scientific">Mycena rosella</name>
    <name type="common">Pink bonnet</name>
    <name type="synonym">Agaricus rosellus</name>
    <dbReference type="NCBI Taxonomy" id="1033263"/>
    <lineage>
        <taxon>Eukaryota</taxon>
        <taxon>Fungi</taxon>
        <taxon>Dikarya</taxon>
        <taxon>Basidiomycota</taxon>
        <taxon>Agaricomycotina</taxon>
        <taxon>Agaricomycetes</taxon>
        <taxon>Agaricomycetidae</taxon>
        <taxon>Agaricales</taxon>
        <taxon>Marasmiineae</taxon>
        <taxon>Mycenaceae</taxon>
        <taxon>Mycena</taxon>
    </lineage>
</organism>
<evidence type="ECO:0000313" key="2">
    <source>
        <dbReference type="Proteomes" id="UP001221757"/>
    </source>
</evidence>